<reference evidence="1 2" key="1">
    <citation type="submission" date="2015-12" db="EMBL/GenBank/DDBJ databases">
        <title>Draft Genome Sequence of Olsenella scatoligenes SK9K4T; a Producer of 3-Methylindole- (skatole) and 4-Methylphenol- (p-cresol) Isolated from Pig Feces.</title>
        <authorList>
            <person name="Li X."/>
            <person name="Borg B."/>
            <person name="Canibe N."/>
        </authorList>
    </citation>
    <scope>NUCLEOTIDE SEQUENCE [LARGE SCALE GENOMIC DNA]</scope>
    <source>
        <strain evidence="1 2">SK9K4</strain>
    </source>
</reference>
<keyword evidence="2" id="KW-1185">Reference proteome</keyword>
<dbReference type="AlphaFoldDB" id="A0A124EH28"/>
<dbReference type="Proteomes" id="UP000054078">
    <property type="component" value="Unassembled WGS sequence"/>
</dbReference>
<dbReference type="EMBL" id="LOJF01000001">
    <property type="protein sequence ID" value="KUH59307.1"/>
    <property type="molecule type" value="Genomic_DNA"/>
</dbReference>
<accession>A0A124EH28</accession>
<name>A0A124EH28_TRASO</name>
<sequence>MAVIAVVAVVLVAVLAANLLGLVHIGASSSAGSQASGGKTSPDTTVVSSALWSGNDTSPYVDQDGTECGNTPSNYGQRAETVSDSDYDYFYSDSEGGLCRAKKGSSQVDVILPTSKLESANSHTTFYLNKDGDTLYFMEIYSRYNESSDSSFAICSVGADGSGFTTLLEIPSTDKSTGSYSYISGLYLYDHTLYFVVESMSGGSMYSDYTYDVYTMDEDGSNQQKRCSIQHVGASTLFVTKEKVYYSYNCPDTENPGDYSRSSVFSQNLDGSDQQEIYVSNLDWIADGPIVQDGFVYVTESNLTNYAVGDWSFQLTRMDTSGNAPSVIWSGKTGRNSYYKLSAIAGNSVYLAETNDGRLASLISVPLSGGDSATLDTSFAGMDPVLSNSCDCLLLYGYGMGTWSSGAEVSRIGFDGTVFREVVG</sequence>
<organism evidence="1 2">
    <name type="scientific">Tractidigestivibacter scatoligenes</name>
    <name type="common">Olsenella scatoligenes</name>
    <dbReference type="NCBI Taxonomy" id="1299998"/>
    <lineage>
        <taxon>Bacteria</taxon>
        <taxon>Bacillati</taxon>
        <taxon>Actinomycetota</taxon>
        <taxon>Coriobacteriia</taxon>
        <taxon>Coriobacteriales</taxon>
        <taxon>Atopobiaceae</taxon>
        <taxon>Tractidigestivibacter</taxon>
    </lineage>
</organism>
<evidence type="ECO:0000313" key="1">
    <source>
        <dbReference type="EMBL" id="KUH59307.1"/>
    </source>
</evidence>
<proteinExistence type="predicted"/>
<dbReference type="STRING" id="1299998.AUL39_02990"/>
<evidence type="ECO:0008006" key="3">
    <source>
        <dbReference type="Google" id="ProtNLM"/>
    </source>
</evidence>
<protein>
    <recommendedName>
        <fullName evidence="3">DUF5050 domain-containing protein</fullName>
    </recommendedName>
</protein>
<evidence type="ECO:0000313" key="2">
    <source>
        <dbReference type="Proteomes" id="UP000054078"/>
    </source>
</evidence>
<dbReference type="SUPFAM" id="SSF101898">
    <property type="entry name" value="NHL repeat"/>
    <property type="match status" value="1"/>
</dbReference>
<gene>
    <name evidence="1" type="ORF">AUL39_02990</name>
</gene>
<comment type="caution">
    <text evidence="1">The sequence shown here is derived from an EMBL/GenBank/DDBJ whole genome shotgun (WGS) entry which is preliminary data.</text>
</comment>